<comment type="caution">
    <text evidence="1">The sequence shown here is derived from an EMBL/GenBank/DDBJ whole genome shotgun (WGS) entry which is preliminary data.</text>
</comment>
<dbReference type="AlphaFoldDB" id="A0A820GXM2"/>
<accession>A0A820GXM2</accession>
<feature type="non-terminal residue" evidence="1">
    <location>
        <position position="1"/>
    </location>
</feature>
<reference evidence="1" key="1">
    <citation type="submission" date="2021-02" db="EMBL/GenBank/DDBJ databases">
        <authorList>
            <person name="Nowell W R."/>
        </authorList>
    </citation>
    <scope>NUCLEOTIDE SEQUENCE</scope>
</reference>
<sequence>MQQQEEESLEDYVERMIFLKGILEDYIDMLNLMVVGDVSQKSFVDIVELFQKYSRSKSKAGKG</sequence>
<evidence type="ECO:0000313" key="2">
    <source>
        <dbReference type="Proteomes" id="UP000663881"/>
    </source>
</evidence>
<protein>
    <submittedName>
        <fullName evidence="1">Uncharacterized protein</fullName>
    </submittedName>
</protein>
<dbReference type="Proteomes" id="UP000663881">
    <property type="component" value="Unassembled WGS sequence"/>
</dbReference>
<organism evidence="1 2">
    <name type="scientific">Adineta steineri</name>
    <dbReference type="NCBI Taxonomy" id="433720"/>
    <lineage>
        <taxon>Eukaryota</taxon>
        <taxon>Metazoa</taxon>
        <taxon>Spiralia</taxon>
        <taxon>Gnathifera</taxon>
        <taxon>Rotifera</taxon>
        <taxon>Eurotatoria</taxon>
        <taxon>Bdelloidea</taxon>
        <taxon>Adinetida</taxon>
        <taxon>Adinetidae</taxon>
        <taxon>Adineta</taxon>
    </lineage>
</organism>
<proteinExistence type="predicted"/>
<dbReference type="EMBL" id="CAJOAY010015083">
    <property type="protein sequence ID" value="CAF4285833.1"/>
    <property type="molecule type" value="Genomic_DNA"/>
</dbReference>
<evidence type="ECO:0000313" key="1">
    <source>
        <dbReference type="EMBL" id="CAF4285833.1"/>
    </source>
</evidence>
<gene>
    <name evidence="1" type="ORF">OKA104_LOCUS45436</name>
</gene>
<name>A0A820GXM2_9BILA</name>